<feature type="compositionally biased region" description="Low complexity" evidence="1">
    <location>
        <begin position="169"/>
        <end position="181"/>
    </location>
</feature>
<accession>A0A553I044</accession>
<evidence type="ECO:0000313" key="2">
    <source>
        <dbReference type="EMBL" id="TRX93561.1"/>
    </source>
</evidence>
<keyword evidence="3" id="KW-1185">Reference proteome</keyword>
<feature type="compositionally biased region" description="Polar residues" evidence="1">
    <location>
        <begin position="54"/>
        <end position="66"/>
    </location>
</feature>
<feature type="region of interest" description="Disordered" evidence="1">
    <location>
        <begin position="46"/>
        <end position="66"/>
    </location>
</feature>
<evidence type="ECO:0000313" key="3">
    <source>
        <dbReference type="Proteomes" id="UP000319160"/>
    </source>
</evidence>
<gene>
    <name evidence="2" type="ORF">FHL15_005533</name>
</gene>
<organism evidence="2 3">
    <name type="scientific">Xylaria flabelliformis</name>
    <dbReference type="NCBI Taxonomy" id="2512241"/>
    <lineage>
        <taxon>Eukaryota</taxon>
        <taxon>Fungi</taxon>
        <taxon>Dikarya</taxon>
        <taxon>Ascomycota</taxon>
        <taxon>Pezizomycotina</taxon>
        <taxon>Sordariomycetes</taxon>
        <taxon>Xylariomycetidae</taxon>
        <taxon>Xylariales</taxon>
        <taxon>Xylariaceae</taxon>
        <taxon>Xylaria</taxon>
    </lineage>
</organism>
<feature type="region of interest" description="Disordered" evidence="1">
    <location>
        <begin position="87"/>
        <end position="107"/>
    </location>
</feature>
<dbReference type="AlphaFoldDB" id="A0A553I044"/>
<dbReference type="EMBL" id="VFLP01000028">
    <property type="protein sequence ID" value="TRX93561.1"/>
    <property type="molecule type" value="Genomic_DNA"/>
</dbReference>
<protein>
    <submittedName>
        <fullName evidence="2">Uncharacterized protein</fullName>
    </submittedName>
</protein>
<name>A0A553I044_9PEZI</name>
<feature type="compositionally biased region" description="Basic residues" evidence="1">
    <location>
        <begin position="158"/>
        <end position="168"/>
    </location>
</feature>
<feature type="region of interest" description="Disordered" evidence="1">
    <location>
        <begin position="132"/>
        <end position="195"/>
    </location>
</feature>
<reference evidence="3" key="1">
    <citation type="submission" date="2019-06" db="EMBL/GenBank/DDBJ databases">
        <title>Draft genome sequence of the griseofulvin-producing fungus Xylaria cubensis strain G536.</title>
        <authorList>
            <person name="Mead M.E."/>
            <person name="Raja H.A."/>
            <person name="Steenwyk J.L."/>
            <person name="Knowles S.L."/>
            <person name="Oberlies N.H."/>
            <person name="Rokas A."/>
        </authorList>
    </citation>
    <scope>NUCLEOTIDE SEQUENCE [LARGE SCALE GENOMIC DNA]</scope>
    <source>
        <strain evidence="3">G536</strain>
    </source>
</reference>
<proteinExistence type="predicted"/>
<dbReference type="OrthoDB" id="4736178at2759"/>
<sequence>MPYKYRACPKRCSLPTIQEEPTPAPVISRSSPGRIITDISSRNAMPTPVLIPRRNSSSDATPITSTWGTISPRSLIDDDECAIIDDSDEEEFGPPNSLEPLTFPRSPPKIPHTLSLLGLLLSNVKELAKRPRYPSTPVEGAFSDSDSESTDYLEMSSRGRRVRQRRNGPSRSSSQDNTSDSRLPEGTAGSNVDNIDATLAMEVDEEVRECLEIINQSDVTIKESTATVKDEKVFWDDFMENHGGYNSHGW</sequence>
<comment type="caution">
    <text evidence="2">The sequence shown here is derived from an EMBL/GenBank/DDBJ whole genome shotgun (WGS) entry which is preliminary data.</text>
</comment>
<dbReference type="Proteomes" id="UP000319160">
    <property type="component" value="Unassembled WGS sequence"/>
</dbReference>
<evidence type="ECO:0000256" key="1">
    <source>
        <dbReference type="SAM" id="MobiDB-lite"/>
    </source>
</evidence>